<dbReference type="Pfam" id="PF00515">
    <property type="entry name" value="TPR_1"/>
    <property type="match status" value="2"/>
</dbReference>
<feature type="repeat" description="TPR" evidence="1">
    <location>
        <begin position="128"/>
        <end position="161"/>
    </location>
</feature>
<organism evidence="2 3">
    <name type="scientific">Pseudothermotoga hypogea DSM 11164 = NBRC 106472</name>
    <dbReference type="NCBI Taxonomy" id="1123384"/>
    <lineage>
        <taxon>Bacteria</taxon>
        <taxon>Thermotogati</taxon>
        <taxon>Thermotogota</taxon>
        <taxon>Thermotogae</taxon>
        <taxon>Thermotogales</taxon>
        <taxon>Thermotogaceae</taxon>
        <taxon>Pseudothermotoga</taxon>
    </lineage>
</organism>
<sequence>MYLPLKAEKAKQLNLPLKLPVLAEDLALIADQDRIPLDVIVRGLEAEYSISKDPYYQSYLIYFYYEKVKSALNVDDLETANDYVERAGKLEKDYRYDFFKGLIYVKKQEYELAEICLRSCISRNPNFSLAHYELGNILRAKKEFEDAIEEYQKAFELDQEFLLPVVRIGDCYLEMGEVRIACDFYQVAAQRDPNFHLAHARLGVACNMLQKYDRAERAFKRALELNSEDFESALNLTYTLSRLGKHFEALQIFRKLLEKNHEDPVLLNEYALCLRRLGFYEEAKVQMDKASELSNEPFIVYNKALLTLFVNEREGIKLLEKVPEQFQSRALELIDYLKSWTGPLVASRCVEELVFKIKKCIVRGELDLQRLSFVLPQNERTNLVREGFLPMQDEQIDDASWMKFLLAVAVSSSEDPIQMEKNVTKTVVAFCSSGTMLAVAIALIRLLMHVKVHGGFDLESYVNDTVFDLQEYHWEFARKVSHTDDETFSLDEIESKTFTSASELFLALLKVLSVNPTLEEVNTMRDENLKCLCKNVLEVMGCTTDNRS</sequence>
<dbReference type="SMART" id="SM00028">
    <property type="entry name" value="TPR"/>
    <property type="match status" value="6"/>
</dbReference>
<proteinExistence type="predicted"/>
<gene>
    <name evidence="2" type="ORF">AJ81_06735</name>
</gene>
<dbReference type="Pfam" id="PF13181">
    <property type="entry name" value="TPR_8"/>
    <property type="match status" value="1"/>
</dbReference>
<dbReference type="InterPro" id="IPR019734">
    <property type="entry name" value="TPR_rpt"/>
</dbReference>
<name>A0A0X1KRQ7_9THEM</name>
<dbReference type="STRING" id="1123384.AJ81_06735"/>
<dbReference type="Proteomes" id="UP000077469">
    <property type="component" value="Chromosome"/>
</dbReference>
<dbReference type="PROSITE" id="PS50005">
    <property type="entry name" value="TPR"/>
    <property type="match status" value="2"/>
</dbReference>
<dbReference type="PaxDb" id="1123384-AJ81_06735"/>
<protein>
    <submittedName>
        <fullName evidence="2">Uncharacterized protein</fullName>
    </submittedName>
</protein>
<feature type="repeat" description="TPR" evidence="1">
    <location>
        <begin position="196"/>
        <end position="229"/>
    </location>
</feature>
<dbReference type="Gene3D" id="1.25.40.10">
    <property type="entry name" value="Tetratricopeptide repeat domain"/>
    <property type="match status" value="2"/>
</dbReference>
<evidence type="ECO:0000313" key="3">
    <source>
        <dbReference type="Proteomes" id="UP000077469"/>
    </source>
</evidence>
<evidence type="ECO:0000256" key="1">
    <source>
        <dbReference type="PROSITE-ProRule" id="PRU00339"/>
    </source>
</evidence>
<keyword evidence="1" id="KW-0802">TPR repeat</keyword>
<dbReference type="Pfam" id="PF13174">
    <property type="entry name" value="TPR_6"/>
    <property type="match status" value="1"/>
</dbReference>
<dbReference type="InterPro" id="IPR011990">
    <property type="entry name" value="TPR-like_helical_dom_sf"/>
</dbReference>
<evidence type="ECO:0000313" key="2">
    <source>
        <dbReference type="EMBL" id="AJC73933.1"/>
    </source>
</evidence>
<dbReference type="EMBL" id="CP007141">
    <property type="protein sequence ID" value="AJC73933.1"/>
    <property type="molecule type" value="Genomic_DNA"/>
</dbReference>
<dbReference type="KEGG" id="phy:AJ81_06735"/>
<dbReference type="PANTHER" id="PTHR12558">
    <property type="entry name" value="CELL DIVISION CYCLE 16,23,27"/>
    <property type="match status" value="1"/>
</dbReference>
<dbReference type="SUPFAM" id="SSF48452">
    <property type="entry name" value="TPR-like"/>
    <property type="match status" value="1"/>
</dbReference>
<dbReference type="AlphaFoldDB" id="A0A0X1KRQ7"/>
<keyword evidence="3" id="KW-1185">Reference proteome</keyword>
<accession>A0A0X1KRQ7</accession>
<dbReference type="PATRIC" id="fig|1123384.7.peg.1354"/>
<reference evidence="2 3" key="1">
    <citation type="submission" date="2014-01" db="EMBL/GenBank/DDBJ databases">
        <title>Genome sequencing of Thermotog hypogea.</title>
        <authorList>
            <person name="Zhang X."/>
            <person name="Alvare G."/>
            <person name="Fristensky B."/>
            <person name="Chen L."/>
            <person name="Suen T."/>
            <person name="Chen Q."/>
            <person name="Ma K."/>
        </authorList>
    </citation>
    <scope>NUCLEOTIDE SEQUENCE [LARGE SCALE GENOMIC DNA]</scope>
    <source>
        <strain evidence="2 3">DSM 11164</strain>
    </source>
</reference>
<dbReference type="PANTHER" id="PTHR12558:SF13">
    <property type="entry name" value="CELL DIVISION CYCLE PROTEIN 27 HOMOLOG"/>
    <property type="match status" value="1"/>
</dbReference>
<dbReference type="PROSITE" id="PS50293">
    <property type="entry name" value="TPR_REGION"/>
    <property type="match status" value="1"/>
</dbReference>